<evidence type="ECO:0000313" key="2">
    <source>
        <dbReference type="Proteomes" id="UP000017404"/>
    </source>
</evidence>
<accession>V2UT80</accession>
<gene>
    <name evidence="1" type="ORF">F990_03452</name>
</gene>
<dbReference type="OrthoDB" id="1091676at2"/>
<comment type="caution">
    <text evidence="1">The sequence shown here is derived from an EMBL/GenBank/DDBJ whole genome shotgun (WGS) entry which is preliminary data.</text>
</comment>
<evidence type="ECO:0008006" key="3">
    <source>
        <dbReference type="Google" id="ProtNLM"/>
    </source>
</evidence>
<reference evidence="1 2" key="1">
    <citation type="submission" date="2013-10" db="EMBL/GenBank/DDBJ databases">
        <title>The Genome Sequence of Acinetobacter tjernbergiae CIP107465.</title>
        <authorList>
            <consortium name="The Broad Institute Genomics Platform"/>
            <consortium name="The Broad Institute Genome Sequencing Center for Infectious Disease"/>
            <person name="Cerqueira G."/>
            <person name="Feldgarden M."/>
            <person name="Courvalin P."/>
            <person name="Grillot-Courvalin C."/>
            <person name="Clermont D."/>
            <person name="Rocha E."/>
            <person name="Yoon E.-J."/>
            <person name="Nemec A."/>
            <person name="Young S.K."/>
            <person name="Zeng Q."/>
            <person name="Gargeya S."/>
            <person name="Fitzgerald M."/>
            <person name="Abouelleil A."/>
            <person name="Alvarado L."/>
            <person name="Berlin A.M."/>
            <person name="Chapman S.B."/>
            <person name="Gainer-Dewar J."/>
            <person name="Goldberg J."/>
            <person name="Gnerre S."/>
            <person name="Griggs A."/>
            <person name="Gujja S."/>
            <person name="Hansen M."/>
            <person name="Howarth C."/>
            <person name="Imamovic A."/>
            <person name="Ireland A."/>
            <person name="Larimer J."/>
            <person name="McCowan C."/>
            <person name="Murphy C."/>
            <person name="Pearson M."/>
            <person name="Poon T.W."/>
            <person name="Priest M."/>
            <person name="Roberts A."/>
            <person name="Saif S."/>
            <person name="Shea T."/>
            <person name="Sykes S."/>
            <person name="Wortman J."/>
            <person name="Nusbaum C."/>
            <person name="Birren B."/>
        </authorList>
    </citation>
    <scope>NUCLEOTIDE SEQUENCE [LARGE SCALE GENOMIC DNA]</scope>
    <source>
        <strain evidence="1 2">CIP 107465</strain>
    </source>
</reference>
<dbReference type="PATRIC" id="fig|1120928.5.peg.3491"/>
<sequence length="365" mass="43206">MTNTNLELNEATIGFELSDEYFSNEKYFSHQEVETVKVWVESENDKNLWISVLPNSEKWCFDVTTTELFNHDQKMATGCDRIKRLIEIGQIKLGKNSIACIDSDFSRGISYLLMNDSVIENDFWYTTIVHSKENIIYSIENIKISLSKCLKIHFPRISTFVEDLVTKISRLLFKPFLLNLICYEEGIIDKKNFDNNISEISKTLKNIHMISNNDSNFKDINAFFDHILSNKIWEKITEDLNCFFSNILGDDNDLYLRLDKTINHLKENNIYDDNIYLFFRGHDIEEIFCSIFQKIIDVKKRGEYFDVEESARKIGEDLKITKKRKEQISNSFFKFKSTINLFPLNDFEKIVFFNKTYYRLQNEYV</sequence>
<dbReference type="Proteomes" id="UP000017404">
    <property type="component" value="Unassembled WGS sequence"/>
</dbReference>
<keyword evidence="2" id="KW-1185">Reference proteome</keyword>
<organism evidence="1 2">
    <name type="scientific">Acinetobacter tjernbergiae DSM 14971 = CIP 107465</name>
    <dbReference type="NCBI Taxonomy" id="1120928"/>
    <lineage>
        <taxon>Bacteria</taxon>
        <taxon>Pseudomonadati</taxon>
        <taxon>Pseudomonadota</taxon>
        <taxon>Gammaproteobacteria</taxon>
        <taxon>Moraxellales</taxon>
        <taxon>Moraxellaceae</taxon>
        <taxon>Acinetobacter</taxon>
    </lineage>
</organism>
<dbReference type="STRING" id="202955.GCA_000759995_00072"/>
<name>V2UT80_9GAMM</name>
<protein>
    <recommendedName>
        <fullName evidence="3">DUF4435 domain-containing protein</fullName>
    </recommendedName>
</protein>
<dbReference type="RefSeq" id="WP_018680100.1">
    <property type="nucleotide sequence ID" value="NZ_AYEV01000057.1"/>
</dbReference>
<dbReference type="AlphaFoldDB" id="V2UT80"/>
<proteinExistence type="predicted"/>
<evidence type="ECO:0000313" key="1">
    <source>
        <dbReference type="EMBL" id="ESK53232.1"/>
    </source>
</evidence>
<dbReference type="EMBL" id="AYEV01000057">
    <property type="protein sequence ID" value="ESK53232.1"/>
    <property type="molecule type" value="Genomic_DNA"/>
</dbReference>